<dbReference type="AlphaFoldDB" id="A0AA86RF46"/>
<evidence type="ECO:0000313" key="1">
    <source>
        <dbReference type="EMBL" id="CAI9977324.1"/>
    </source>
</evidence>
<dbReference type="EMBL" id="CATOUU010001177">
    <property type="protein sequence ID" value="CAI9977324.1"/>
    <property type="molecule type" value="Genomic_DNA"/>
</dbReference>
<sequence length="709" mass="82621">MEKVYKLIDQNKLKEALAACDKLFENIHKLQPAQASLLNSLRAYILTFSGRIGEARMSFQPKAPCEFDLRFVQFLDCFQFLLQNDLKTVPAENVNELTHVNNAQNLFNRKFELVEVKTKSKAKEGHKEREEVVLSLNKQFSKMIQNQQIDANEVVEKLNAFVKAFDLKDINNKRPHNSNELNNRVHRQHALSVIALTVQFLIMTNNVKLVDKIDRIELLKEQIVQLHPRMEYMLKYETKEQVIAALEKKSEIDQVSQFLLKNHALVNAQNVGDSNASLKLLKLIKLQVKAEIDFTLPNQLLVFDLAQKNLINFDLLPEQFKLIEALVNPSIDHKNEYLEKNFDTLKTDSRSHLALKSLLIQTKSKLSLEMALMDYPYYQLLEYQCPAEFLRQIQVANQLYLTLAQQTFPYYLNEKLTFKTEQEFLETLFVNHKHQNHTIDHEWSFQNVLQAILMNSNETIFQNYKAITTSILEAANVYQAIRMFESKEILNSYQVYYASAIFSCYQVISQPDFNSLTIEQKNNLFEQNCGKLAGLNAASNTFIYSDIVNLEDQSFKYFLKQSTELQFTLLEQNKNDRKKCSKPCLTQKVPRNEIFDFLQEAPVLSRSKTEFSSQALKLHIFVRHLFLKMNGAESNLQEFAQQFLQENTFDQILNKLLKGETDVEELLKTLCEEEITAEKYLIQYPLLKTAFIILNMKKEEETIKQALFK</sequence>
<comment type="caution">
    <text evidence="1">The sequence shown here is derived from an EMBL/GenBank/DDBJ whole genome shotgun (WGS) entry which is preliminary data.</text>
</comment>
<name>A0AA86RF46_9EUKA</name>
<reference evidence="2 3" key="2">
    <citation type="submission" date="2024-07" db="EMBL/GenBank/DDBJ databases">
        <authorList>
            <person name="Akdeniz Z."/>
        </authorList>
    </citation>
    <scope>NUCLEOTIDE SEQUENCE [LARGE SCALE GENOMIC DNA]</scope>
</reference>
<organism evidence="1">
    <name type="scientific">Hexamita inflata</name>
    <dbReference type="NCBI Taxonomy" id="28002"/>
    <lineage>
        <taxon>Eukaryota</taxon>
        <taxon>Metamonada</taxon>
        <taxon>Diplomonadida</taxon>
        <taxon>Hexamitidae</taxon>
        <taxon>Hexamitinae</taxon>
        <taxon>Hexamita</taxon>
    </lineage>
</organism>
<dbReference type="Proteomes" id="UP001642409">
    <property type="component" value="Unassembled WGS sequence"/>
</dbReference>
<gene>
    <name evidence="2" type="ORF">HINF_LOCUS10407</name>
    <name evidence="1" type="ORF">HINF_LOCUS64969</name>
</gene>
<dbReference type="EMBL" id="CAXDID020000022">
    <property type="protein sequence ID" value="CAL5988502.1"/>
    <property type="molecule type" value="Genomic_DNA"/>
</dbReference>
<proteinExistence type="predicted"/>
<reference evidence="1" key="1">
    <citation type="submission" date="2023-06" db="EMBL/GenBank/DDBJ databases">
        <authorList>
            <person name="Kurt Z."/>
        </authorList>
    </citation>
    <scope>NUCLEOTIDE SEQUENCE</scope>
</reference>
<evidence type="ECO:0000313" key="3">
    <source>
        <dbReference type="Proteomes" id="UP001642409"/>
    </source>
</evidence>
<accession>A0AA86RF46</accession>
<keyword evidence="3" id="KW-1185">Reference proteome</keyword>
<evidence type="ECO:0000313" key="2">
    <source>
        <dbReference type="EMBL" id="CAL5988502.1"/>
    </source>
</evidence>
<protein>
    <submittedName>
        <fullName evidence="1">Uncharacterized protein</fullName>
    </submittedName>
</protein>